<dbReference type="Pfam" id="PF02518">
    <property type="entry name" value="HATPase_c"/>
    <property type="match status" value="1"/>
</dbReference>
<keyword evidence="4" id="KW-0597">Phosphoprotein</keyword>
<dbReference type="CDD" id="cd00075">
    <property type="entry name" value="HATPase"/>
    <property type="match status" value="1"/>
</dbReference>
<dbReference type="EMBL" id="CAEZYU010000033">
    <property type="protein sequence ID" value="CAB4739052.1"/>
    <property type="molecule type" value="Genomic_DNA"/>
</dbReference>
<dbReference type="PROSITE" id="PS50109">
    <property type="entry name" value="HIS_KIN"/>
    <property type="match status" value="1"/>
</dbReference>
<dbReference type="InterPro" id="IPR003661">
    <property type="entry name" value="HisK_dim/P_dom"/>
</dbReference>
<dbReference type="Pfam" id="PF00512">
    <property type="entry name" value="HisKA"/>
    <property type="match status" value="1"/>
</dbReference>
<dbReference type="SMART" id="SM00388">
    <property type="entry name" value="HisKA"/>
    <property type="match status" value="1"/>
</dbReference>
<evidence type="ECO:0000313" key="14">
    <source>
        <dbReference type="EMBL" id="CAB4739052.1"/>
    </source>
</evidence>
<dbReference type="PRINTS" id="PR00344">
    <property type="entry name" value="BCTRLSENSOR"/>
</dbReference>
<dbReference type="CDD" id="cd06225">
    <property type="entry name" value="HAMP"/>
    <property type="match status" value="1"/>
</dbReference>
<dbReference type="InterPro" id="IPR050428">
    <property type="entry name" value="TCS_sensor_his_kinase"/>
</dbReference>
<dbReference type="SUPFAM" id="SSF55874">
    <property type="entry name" value="ATPase domain of HSP90 chaperone/DNA topoisomerase II/histidine kinase"/>
    <property type="match status" value="1"/>
</dbReference>
<evidence type="ECO:0000256" key="7">
    <source>
        <dbReference type="ARBA" id="ARBA00022777"/>
    </source>
</evidence>
<evidence type="ECO:0000259" key="12">
    <source>
        <dbReference type="PROSITE" id="PS50109"/>
    </source>
</evidence>
<feature type="transmembrane region" description="Helical" evidence="11">
    <location>
        <begin position="34"/>
        <end position="57"/>
    </location>
</feature>
<dbReference type="PANTHER" id="PTHR45436:SF5">
    <property type="entry name" value="SENSOR HISTIDINE KINASE TRCS"/>
    <property type="match status" value="1"/>
</dbReference>
<organism evidence="14">
    <name type="scientific">freshwater metagenome</name>
    <dbReference type="NCBI Taxonomy" id="449393"/>
    <lineage>
        <taxon>unclassified sequences</taxon>
        <taxon>metagenomes</taxon>
        <taxon>ecological metagenomes</taxon>
    </lineage>
</organism>
<keyword evidence="9" id="KW-0902">Two-component regulatory system</keyword>
<dbReference type="Gene3D" id="3.30.565.10">
    <property type="entry name" value="Histidine kinase-like ATPase, C-terminal domain"/>
    <property type="match status" value="1"/>
</dbReference>
<dbReference type="SMART" id="SM00387">
    <property type="entry name" value="HATPase_c"/>
    <property type="match status" value="1"/>
</dbReference>
<evidence type="ECO:0000256" key="3">
    <source>
        <dbReference type="ARBA" id="ARBA00012438"/>
    </source>
</evidence>
<dbReference type="GO" id="GO:0000155">
    <property type="term" value="F:phosphorelay sensor kinase activity"/>
    <property type="evidence" value="ECO:0007669"/>
    <property type="project" value="InterPro"/>
</dbReference>
<proteinExistence type="predicted"/>
<dbReference type="InterPro" id="IPR003660">
    <property type="entry name" value="HAMP_dom"/>
</dbReference>
<evidence type="ECO:0000313" key="15">
    <source>
        <dbReference type="EMBL" id="CAB4893295.1"/>
    </source>
</evidence>
<feature type="transmembrane region" description="Helical" evidence="11">
    <location>
        <begin position="190"/>
        <end position="212"/>
    </location>
</feature>
<dbReference type="InterPro" id="IPR036890">
    <property type="entry name" value="HATPase_C_sf"/>
</dbReference>
<dbReference type="GO" id="GO:0005886">
    <property type="term" value="C:plasma membrane"/>
    <property type="evidence" value="ECO:0007669"/>
    <property type="project" value="TreeGrafter"/>
</dbReference>
<dbReference type="InterPro" id="IPR005467">
    <property type="entry name" value="His_kinase_dom"/>
</dbReference>
<evidence type="ECO:0000256" key="5">
    <source>
        <dbReference type="ARBA" id="ARBA00022679"/>
    </source>
</evidence>
<evidence type="ECO:0000256" key="4">
    <source>
        <dbReference type="ARBA" id="ARBA00022553"/>
    </source>
</evidence>
<evidence type="ECO:0000256" key="1">
    <source>
        <dbReference type="ARBA" id="ARBA00000085"/>
    </source>
</evidence>
<evidence type="ECO:0000256" key="6">
    <source>
        <dbReference type="ARBA" id="ARBA00022692"/>
    </source>
</evidence>
<evidence type="ECO:0000256" key="11">
    <source>
        <dbReference type="SAM" id="Phobius"/>
    </source>
</evidence>
<dbReference type="EC" id="2.7.13.3" evidence="3"/>
<dbReference type="SUPFAM" id="SSF47384">
    <property type="entry name" value="Homodimeric domain of signal transducing histidine kinase"/>
    <property type="match status" value="1"/>
</dbReference>
<dbReference type="SUPFAM" id="SSF158472">
    <property type="entry name" value="HAMP domain-like"/>
    <property type="match status" value="1"/>
</dbReference>
<keyword evidence="10 11" id="KW-0472">Membrane</keyword>
<dbReference type="PANTHER" id="PTHR45436">
    <property type="entry name" value="SENSOR HISTIDINE KINASE YKOH"/>
    <property type="match status" value="1"/>
</dbReference>
<evidence type="ECO:0000259" key="13">
    <source>
        <dbReference type="PROSITE" id="PS50885"/>
    </source>
</evidence>
<sequence length="542" mass="57969">MTTPQDTPSQSTDHERRSVVRLQQAIQIGLRGRIVLAVAAVAMLLSVVLAVTTVAVAKNTLLTTREDSLTTQALANAETVSGALGTAETSDLQTLLGSLPEAGSPLLLTGDAAPSSGKDPSTVSVDARYGIDALPTDFLSAVVNNRDNAVMRFRYDGESLLVVGVALPGSDVSYFQINQLGDIDTAIRSLGLRLAIAALLTTLVAVGLGYWASKYALRPLNRIRDAAESVALGQLDTRIEYADYAADPDLAPLVANFNDMVSALQERINRDARFASDVSHELRSPLTTLNASIEVLQNTREVLPERSQQALDLLSLDMGRFTQLVEDLLEISRFDAGAVRLELDAVALVPTVEAAVRIVAHSSLPVEADPELTDVVIACDKRRLMRILANFIDNARKYADGATSVTVELHEPDHLGIILSAPTVRISVEDSGPGVPESEREKIFDRFNRGDQGGSRGIDMGVGLGLALAAEHARLQGGNVWVEDRHDGAQGSRFVLELPMIEALEADDPEDLAAVTPAEAETFALTGQMPAIRLDETSDPTS</sequence>
<name>A0A6J6SVU7_9ZZZZ</name>
<feature type="domain" description="Histidine kinase" evidence="12">
    <location>
        <begin position="277"/>
        <end position="502"/>
    </location>
</feature>
<accession>A0A6J6SVU7</accession>
<dbReference type="InterPro" id="IPR036097">
    <property type="entry name" value="HisK_dim/P_sf"/>
</dbReference>
<dbReference type="InterPro" id="IPR004358">
    <property type="entry name" value="Sig_transdc_His_kin-like_C"/>
</dbReference>
<keyword evidence="5" id="KW-0808">Transferase</keyword>
<evidence type="ECO:0000256" key="9">
    <source>
        <dbReference type="ARBA" id="ARBA00023012"/>
    </source>
</evidence>
<dbReference type="InterPro" id="IPR003594">
    <property type="entry name" value="HATPase_dom"/>
</dbReference>
<gene>
    <name evidence="14" type="ORF">UFOPK2766_00903</name>
    <name evidence="15" type="ORF">UFOPK3519_00426</name>
</gene>
<evidence type="ECO:0000256" key="10">
    <source>
        <dbReference type="ARBA" id="ARBA00023136"/>
    </source>
</evidence>
<feature type="domain" description="HAMP" evidence="13">
    <location>
        <begin position="214"/>
        <end position="269"/>
    </location>
</feature>
<dbReference type="Gene3D" id="1.10.287.130">
    <property type="match status" value="1"/>
</dbReference>
<evidence type="ECO:0000256" key="2">
    <source>
        <dbReference type="ARBA" id="ARBA00004370"/>
    </source>
</evidence>
<dbReference type="CDD" id="cd00082">
    <property type="entry name" value="HisKA"/>
    <property type="match status" value="1"/>
</dbReference>
<evidence type="ECO:0000256" key="8">
    <source>
        <dbReference type="ARBA" id="ARBA00022989"/>
    </source>
</evidence>
<keyword evidence="6 11" id="KW-0812">Transmembrane</keyword>
<dbReference type="Pfam" id="PF00672">
    <property type="entry name" value="HAMP"/>
    <property type="match status" value="1"/>
</dbReference>
<keyword evidence="7" id="KW-0418">Kinase</keyword>
<dbReference type="EMBL" id="CAFBMG010000021">
    <property type="protein sequence ID" value="CAB4893295.1"/>
    <property type="molecule type" value="Genomic_DNA"/>
</dbReference>
<dbReference type="SMART" id="SM00304">
    <property type="entry name" value="HAMP"/>
    <property type="match status" value="1"/>
</dbReference>
<protein>
    <recommendedName>
        <fullName evidence="3">histidine kinase</fullName>
        <ecNumber evidence="3">2.7.13.3</ecNumber>
    </recommendedName>
</protein>
<keyword evidence="8 11" id="KW-1133">Transmembrane helix</keyword>
<dbReference type="PROSITE" id="PS50885">
    <property type="entry name" value="HAMP"/>
    <property type="match status" value="1"/>
</dbReference>
<comment type="subcellular location">
    <subcellularLocation>
        <location evidence="2">Membrane</location>
    </subcellularLocation>
</comment>
<dbReference type="AlphaFoldDB" id="A0A6J6SVU7"/>
<reference evidence="14" key="1">
    <citation type="submission" date="2020-05" db="EMBL/GenBank/DDBJ databases">
        <authorList>
            <person name="Chiriac C."/>
            <person name="Salcher M."/>
            <person name="Ghai R."/>
            <person name="Kavagutti S V."/>
        </authorList>
    </citation>
    <scope>NUCLEOTIDE SEQUENCE</scope>
</reference>
<dbReference type="Gene3D" id="6.10.340.10">
    <property type="match status" value="1"/>
</dbReference>
<comment type="catalytic activity">
    <reaction evidence="1">
        <text>ATP + protein L-histidine = ADP + protein N-phospho-L-histidine.</text>
        <dbReference type="EC" id="2.7.13.3"/>
    </reaction>
</comment>